<evidence type="ECO:0000256" key="1">
    <source>
        <dbReference type="PROSITE-ProRule" id="PRU01211"/>
    </source>
</evidence>
<evidence type="ECO:0000313" key="5">
    <source>
        <dbReference type="EMBL" id="CAJ1069943.1"/>
    </source>
</evidence>
<comment type="caution">
    <text evidence="1">Lacks conserved residue(s) required for the propagation of feature annotation.</text>
</comment>
<dbReference type="PANTHER" id="PTHR10127:SF870">
    <property type="entry name" value="METALLOENDOPEPTIDASE"/>
    <property type="match status" value="1"/>
</dbReference>
<dbReference type="EC" id="3.4.24.-" evidence="2"/>
<feature type="domain" description="Peptidase M12A" evidence="4">
    <location>
        <begin position="83"/>
        <end position="267"/>
    </location>
</feature>
<feature type="chain" id="PRO_5043113609" description="Metalloendopeptidase" evidence="2">
    <location>
        <begin position="32"/>
        <end position="328"/>
    </location>
</feature>
<keyword evidence="1 2" id="KW-0479">Metal-binding</keyword>
<dbReference type="GO" id="GO:0008270">
    <property type="term" value="F:zinc ion binding"/>
    <property type="evidence" value="ECO:0007669"/>
    <property type="project" value="UniProtKB-UniRule"/>
</dbReference>
<dbReference type="AlphaFoldDB" id="A0AAV1G8W5"/>
<dbReference type="GO" id="GO:0004222">
    <property type="term" value="F:metalloendopeptidase activity"/>
    <property type="evidence" value="ECO:0007669"/>
    <property type="project" value="UniProtKB-UniRule"/>
</dbReference>
<accession>A0AAV1G8W5</accession>
<feature type="region of interest" description="Disordered" evidence="3">
    <location>
        <begin position="299"/>
        <end position="328"/>
    </location>
</feature>
<feature type="signal peptide" evidence="2">
    <location>
        <begin position="1"/>
        <end position="31"/>
    </location>
</feature>
<keyword evidence="2" id="KW-0732">Signal</keyword>
<dbReference type="Pfam" id="PF01400">
    <property type="entry name" value="Astacin"/>
    <property type="match status" value="1"/>
</dbReference>
<dbReference type="EMBL" id="OY660876">
    <property type="protein sequence ID" value="CAJ1069943.1"/>
    <property type="molecule type" value="Genomic_DNA"/>
</dbReference>
<comment type="cofactor">
    <cofactor evidence="1 2">
        <name>Zn(2+)</name>
        <dbReference type="ChEBI" id="CHEBI:29105"/>
    </cofactor>
    <text evidence="1 2">Binds 1 zinc ion per subunit.</text>
</comment>
<gene>
    <name evidence="5" type="ORF">XNOV1_A008339</name>
</gene>
<feature type="binding site" evidence="1">
    <location>
        <position position="172"/>
    </location>
    <ligand>
        <name>Zn(2+)</name>
        <dbReference type="ChEBI" id="CHEBI:29105"/>
        <note>catalytic</note>
    </ligand>
</feature>
<dbReference type="PROSITE" id="PS51864">
    <property type="entry name" value="ASTACIN"/>
    <property type="match status" value="1"/>
</dbReference>
<name>A0AAV1G8W5_XYRNO</name>
<feature type="binding site" evidence="1">
    <location>
        <position position="168"/>
    </location>
    <ligand>
        <name>Zn(2+)</name>
        <dbReference type="ChEBI" id="CHEBI:29105"/>
        <note>catalytic</note>
    </ligand>
</feature>
<evidence type="ECO:0000256" key="2">
    <source>
        <dbReference type="RuleBase" id="RU361183"/>
    </source>
</evidence>
<keyword evidence="1 2" id="KW-0645">Protease</keyword>
<dbReference type="InterPro" id="IPR006026">
    <property type="entry name" value="Peptidase_Metallo"/>
</dbReference>
<feature type="compositionally biased region" description="Polar residues" evidence="3">
    <location>
        <begin position="305"/>
        <end position="328"/>
    </location>
</feature>
<dbReference type="InterPro" id="IPR024079">
    <property type="entry name" value="MetalloPept_cat_dom_sf"/>
</dbReference>
<dbReference type="PANTHER" id="PTHR10127">
    <property type="entry name" value="DISCOIDIN, CUB, EGF, LAMININ , AND ZINC METALLOPROTEASE DOMAIN CONTAINING"/>
    <property type="match status" value="1"/>
</dbReference>
<feature type="active site" evidence="1">
    <location>
        <position position="169"/>
    </location>
</feature>
<keyword evidence="6" id="KW-1185">Reference proteome</keyword>
<evidence type="ECO:0000259" key="4">
    <source>
        <dbReference type="PROSITE" id="PS51864"/>
    </source>
</evidence>
<proteinExistence type="predicted"/>
<dbReference type="PRINTS" id="PR00480">
    <property type="entry name" value="ASTACIN"/>
</dbReference>
<protein>
    <recommendedName>
        <fullName evidence="2">Metalloendopeptidase</fullName>
        <ecNumber evidence="2">3.4.24.-</ecNumber>
    </recommendedName>
</protein>
<feature type="binding site" evidence="1">
    <location>
        <position position="178"/>
    </location>
    <ligand>
        <name>Zn(2+)</name>
        <dbReference type="ChEBI" id="CHEBI:29105"/>
        <note>catalytic</note>
    </ligand>
</feature>
<evidence type="ECO:0000313" key="6">
    <source>
        <dbReference type="Proteomes" id="UP001178508"/>
    </source>
</evidence>
<dbReference type="InterPro" id="IPR034035">
    <property type="entry name" value="Astacin-like_dom"/>
</dbReference>
<dbReference type="Gene3D" id="3.40.390.10">
    <property type="entry name" value="Collagenase (Catalytic Domain)"/>
    <property type="match status" value="1"/>
</dbReference>
<evidence type="ECO:0000256" key="3">
    <source>
        <dbReference type="SAM" id="MobiDB-lite"/>
    </source>
</evidence>
<sequence>MREAEPSQCEIMLQLLLTALLLVQLIQNADSGPIQEARKALRMDWFLRALRYMETNPETLDELMAPKGYVLSEGDMVMPRDRNAVEAIWPTREIPYVISEDLESRTDDILSAMAMLSKHSCVSFHKRTSETNYLLFKASKGCASYVGFIGGEQPVFVGPPCIVGNIAHEILHALGFHHEHTRTDREQHISVLTHNIMSGMGRNFEMREGETFGLPYDITSILHYGSGFFSANGLPTIVPNSDVKGMGQRDGLTEMDIQRVKQLYSCDVPERELETESGSVGKEEDTSYIYRMLYRDRHSPKNHRTTTAAPSASLQLTAAATRGRSNIS</sequence>
<dbReference type="SMART" id="SM00235">
    <property type="entry name" value="ZnMc"/>
    <property type="match status" value="1"/>
</dbReference>
<dbReference type="CDD" id="cd04280">
    <property type="entry name" value="ZnMc_astacin_like"/>
    <property type="match status" value="1"/>
</dbReference>
<dbReference type="SUPFAM" id="SSF55486">
    <property type="entry name" value="Metalloproteases ('zincins'), catalytic domain"/>
    <property type="match status" value="1"/>
</dbReference>
<dbReference type="InterPro" id="IPR001506">
    <property type="entry name" value="Peptidase_M12A"/>
</dbReference>
<dbReference type="Proteomes" id="UP001178508">
    <property type="component" value="Chromosome 13"/>
</dbReference>
<organism evidence="5 6">
    <name type="scientific">Xyrichtys novacula</name>
    <name type="common">Pearly razorfish</name>
    <name type="synonym">Hemipteronotus novacula</name>
    <dbReference type="NCBI Taxonomy" id="13765"/>
    <lineage>
        <taxon>Eukaryota</taxon>
        <taxon>Metazoa</taxon>
        <taxon>Chordata</taxon>
        <taxon>Craniata</taxon>
        <taxon>Vertebrata</taxon>
        <taxon>Euteleostomi</taxon>
        <taxon>Actinopterygii</taxon>
        <taxon>Neopterygii</taxon>
        <taxon>Teleostei</taxon>
        <taxon>Neoteleostei</taxon>
        <taxon>Acanthomorphata</taxon>
        <taxon>Eupercaria</taxon>
        <taxon>Labriformes</taxon>
        <taxon>Labridae</taxon>
        <taxon>Xyrichtys</taxon>
    </lineage>
</organism>
<reference evidence="5" key="1">
    <citation type="submission" date="2023-08" db="EMBL/GenBank/DDBJ databases">
        <authorList>
            <person name="Alioto T."/>
            <person name="Alioto T."/>
            <person name="Gomez Garrido J."/>
        </authorList>
    </citation>
    <scope>NUCLEOTIDE SEQUENCE</scope>
</reference>
<keyword evidence="1 2" id="KW-0862">Zinc</keyword>
<keyword evidence="1 2" id="KW-0482">Metalloprotease</keyword>
<keyword evidence="1 2" id="KW-0378">Hydrolase</keyword>
<dbReference type="GO" id="GO:0006508">
    <property type="term" value="P:proteolysis"/>
    <property type="evidence" value="ECO:0007669"/>
    <property type="project" value="UniProtKB-KW"/>
</dbReference>